<evidence type="ECO:0000256" key="1">
    <source>
        <dbReference type="ARBA" id="ARBA00019186"/>
    </source>
</evidence>
<dbReference type="EMBL" id="MBFT01000025">
    <property type="protein sequence ID" value="PVU99656.1"/>
    <property type="molecule type" value="Genomic_DNA"/>
</dbReference>
<keyword evidence="6" id="KW-1185">Reference proteome</keyword>
<dbReference type="PANTHER" id="PTHR12970:SF1">
    <property type="entry name" value="PROTEASOME ASSEMBLY CHAPERONE 2"/>
    <property type="match status" value="1"/>
</dbReference>
<dbReference type="GO" id="GO:0043248">
    <property type="term" value="P:proteasome assembly"/>
    <property type="evidence" value="ECO:0007669"/>
    <property type="project" value="TreeGrafter"/>
</dbReference>
<dbReference type="Proteomes" id="UP000245699">
    <property type="component" value="Unassembled WGS sequence"/>
</dbReference>
<dbReference type="STRING" id="61424.A0A2T9Z536"/>
<dbReference type="PANTHER" id="PTHR12970">
    <property type="entry name" value="PROTEASOME ASSEMBLY CHAPERONE 2"/>
    <property type="match status" value="1"/>
</dbReference>
<evidence type="ECO:0000256" key="3">
    <source>
        <dbReference type="ARBA" id="ARBA00025745"/>
    </source>
</evidence>
<organism evidence="5 6">
    <name type="scientific">Furculomyces boomerangus</name>
    <dbReference type="NCBI Taxonomy" id="61424"/>
    <lineage>
        <taxon>Eukaryota</taxon>
        <taxon>Fungi</taxon>
        <taxon>Fungi incertae sedis</taxon>
        <taxon>Zoopagomycota</taxon>
        <taxon>Kickxellomycotina</taxon>
        <taxon>Harpellomycetes</taxon>
        <taxon>Harpellales</taxon>
        <taxon>Harpellaceae</taxon>
        <taxon>Furculomyces</taxon>
    </lineage>
</organism>
<gene>
    <name evidence="5" type="ORF">BB559_000518</name>
</gene>
<dbReference type="Pfam" id="PF09754">
    <property type="entry name" value="PAC2"/>
    <property type="match status" value="1"/>
</dbReference>
<proteinExistence type="inferred from homology"/>
<keyword evidence="2 4" id="KW-0143">Chaperone</keyword>
<dbReference type="InterPro" id="IPR038389">
    <property type="entry name" value="PSMG2_sf"/>
</dbReference>
<evidence type="ECO:0000256" key="2">
    <source>
        <dbReference type="ARBA" id="ARBA00023186"/>
    </source>
</evidence>
<dbReference type="GO" id="GO:0005829">
    <property type="term" value="C:cytosol"/>
    <property type="evidence" value="ECO:0007669"/>
    <property type="project" value="TreeGrafter"/>
</dbReference>
<dbReference type="InterPro" id="IPR016562">
    <property type="entry name" value="Proteasome_assmbl_chp_2_euk"/>
</dbReference>
<comment type="caution">
    <text evidence="5">The sequence shown here is derived from an EMBL/GenBank/DDBJ whole genome shotgun (WGS) entry which is preliminary data.</text>
</comment>
<reference evidence="5 6" key="1">
    <citation type="journal article" date="2018" name="MBio">
        <title>Comparative Genomics Reveals the Core Gene Toolbox for the Fungus-Insect Symbiosis.</title>
        <authorList>
            <person name="Wang Y."/>
            <person name="Stata M."/>
            <person name="Wang W."/>
            <person name="Stajich J.E."/>
            <person name="White M.M."/>
            <person name="Moncalvo J.M."/>
        </authorList>
    </citation>
    <scope>NUCLEOTIDE SEQUENCE [LARGE SCALE GENOMIC DNA]</scope>
    <source>
        <strain evidence="5 6">AUS-77-4</strain>
    </source>
</reference>
<dbReference type="PIRSF" id="PIRSF010044">
    <property type="entry name" value="UCP010044"/>
    <property type="match status" value="1"/>
</dbReference>
<protein>
    <recommendedName>
        <fullName evidence="1 4">Proteasome assembly chaperone 2</fullName>
    </recommendedName>
</protein>
<comment type="function">
    <text evidence="4">Involved in 20S proteasome assembly.</text>
</comment>
<dbReference type="GO" id="GO:0005634">
    <property type="term" value="C:nucleus"/>
    <property type="evidence" value="ECO:0007669"/>
    <property type="project" value="TreeGrafter"/>
</dbReference>
<sequence length="281" mass="31166">MYFKNDQESKPFSESILVLPAVSIGNVPQLSVDLIISTAQLLRIGALESEFVCSLYGKGAYSHCKQYPSLALEVYQTQDGKYTFVQSRTPPLKGMKKLFAKQIIDFYQKNKFKDLVLLASGNAALCDDLVLDGPKAKVFRIGNENSEFCLNLEKNGIPLVNLYSGSASLKLEKMEISDTKSSSIENKMETDDLQLKKITKDNFINSGISRCIITECVKNDKTASILLMFVNEGDNVPEAIVYSSMVNAATGILDGHAGIEWIPPPSWELLQPGRTPQELFY</sequence>
<dbReference type="OrthoDB" id="10260712at2759"/>
<dbReference type="AlphaFoldDB" id="A0A2T9Z536"/>
<comment type="similarity">
    <text evidence="3 4">Belongs to the PSMG2 family.</text>
</comment>
<dbReference type="Gene3D" id="3.40.50.10900">
    <property type="entry name" value="PAC-like subunit"/>
    <property type="match status" value="2"/>
</dbReference>
<evidence type="ECO:0000313" key="6">
    <source>
        <dbReference type="Proteomes" id="UP000245699"/>
    </source>
</evidence>
<evidence type="ECO:0000313" key="5">
    <source>
        <dbReference type="EMBL" id="PVU99656.1"/>
    </source>
</evidence>
<evidence type="ECO:0000256" key="4">
    <source>
        <dbReference type="PIRNR" id="PIRNR010044"/>
    </source>
</evidence>
<comment type="subunit">
    <text evidence="4">Component of the 20S proteasome chaperone.</text>
</comment>
<accession>A0A2T9Z536</accession>
<dbReference type="InterPro" id="IPR019151">
    <property type="entry name" value="Proteasome_assmbl_chaperone_2"/>
</dbReference>
<name>A0A2T9Z536_9FUNG</name>